<dbReference type="InterPro" id="IPR015034">
    <property type="entry name" value="Bles03"/>
</dbReference>
<dbReference type="SUPFAM" id="SSF55418">
    <property type="entry name" value="eIF4e-like"/>
    <property type="match status" value="1"/>
</dbReference>
<proteinExistence type="inferred from homology"/>
<dbReference type="EMBL" id="CAJPWZ010002514">
    <property type="protein sequence ID" value="CAG2239317.1"/>
    <property type="molecule type" value="Genomic_DNA"/>
</dbReference>
<dbReference type="PANTHER" id="PTHR31977:SF1">
    <property type="entry name" value="UPF0696 PROTEIN C11ORF68"/>
    <property type="match status" value="1"/>
</dbReference>
<dbReference type="PANTHER" id="PTHR31977">
    <property type="entry name" value="UPF0696 PROTEIN C11ORF68"/>
    <property type="match status" value="1"/>
</dbReference>
<accession>A0A8S3TZG4</accession>
<reference evidence="2" key="1">
    <citation type="submission" date="2021-03" db="EMBL/GenBank/DDBJ databases">
        <authorList>
            <person name="Bekaert M."/>
        </authorList>
    </citation>
    <scope>NUCLEOTIDE SEQUENCE</scope>
</reference>
<dbReference type="InterPro" id="IPR012340">
    <property type="entry name" value="NA-bd_OB-fold"/>
</dbReference>
<dbReference type="Proteomes" id="UP000683360">
    <property type="component" value="Unassembled WGS sequence"/>
</dbReference>
<dbReference type="AlphaFoldDB" id="A0A8S3TZG4"/>
<dbReference type="OrthoDB" id="10067381at2759"/>
<protein>
    <submittedName>
        <fullName evidence="2">Uncharacterized protein</fullName>
    </submittedName>
</protein>
<evidence type="ECO:0000256" key="1">
    <source>
        <dbReference type="ARBA" id="ARBA00010568"/>
    </source>
</evidence>
<sequence>MERKRKSSKLDKRKDVHRIGSKGKLKEEVAGINLTTESSPLLSISGPTRNCIIPITLGIKSMSRLQGYGNGHDQVRLSILFHDGNTCIKGIAFGDSARKWKDNLKVQCTYTLRSYDIKYSDRKYNNTKYEIRLLENTVLTKVKHGYFQIPKENKMQISELDHQFENLLVSTSKVMFIRIGRQIRPREKFLRELYIKDSTGQIKIKMWSLERDEFPYNVGDCVKLKYAYLKYDSFCRQWFLEKNDNMMIFKFIQPTYEVAGQTQEECLEEYPVFIKWIEENLPSQHLNTYFFPDQKAFTSFHSENGSYKTKSMSNIRSVQFDFKGTKTVNSQSLQKLAEKHSLTNGKWMLYGKTGNEIDQLWRSVSNGVIQGTIPTFCAKVSAARIENDNHVICIYNNNFLNERDIFA</sequence>
<dbReference type="Gene3D" id="3.30.760.10">
    <property type="entry name" value="RNA Cap, Translation Initiation Factor Eif4e"/>
    <property type="match status" value="1"/>
</dbReference>
<comment type="caution">
    <text evidence="2">The sequence shown here is derived from an EMBL/GenBank/DDBJ whole genome shotgun (WGS) entry which is preliminary data.</text>
</comment>
<comment type="similarity">
    <text evidence="1">Belongs to the UPF0696 family.</text>
</comment>
<evidence type="ECO:0000313" key="3">
    <source>
        <dbReference type="Proteomes" id="UP000683360"/>
    </source>
</evidence>
<organism evidence="2 3">
    <name type="scientific">Mytilus edulis</name>
    <name type="common">Blue mussel</name>
    <dbReference type="NCBI Taxonomy" id="6550"/>
    <lineage>
        <taxon>Eukaryota</taxon>
        <taxon>Metazoa</taxon>
        <taxon>Spiralia</taxon>
        <taxon>Lophotrochozoa</taxon>
        <taxon>Mollusca</taxon>
        <taxon>Bivalvia</taxon>
        <taxon>Autobranchia</taxon>
        <taxon>Pteriomorphia</taxon>
        <taxon>Mytilida</taxon>
        <taxon>Mytiloidea</taxon>
        <taxon>Mytilidae</taxon>
        <taxon>Mytilinae</taxon>
        <taxon>Mytilus</taxon>
    </lineage>
</organism>
<dbReference type="Pfam" id="PF08939">
    <property type="entry name" value="Bles03"/>
    <property type="match status" value="1"/>
</dbReference>
<keyword evidence="3" id="KW-1185">Reference proteome</keyword>
<dbReference type="Gene3D" id="2.40.50.140">
    <property type="entry name" value="Nucleic acid-binding proteins"/>
    <property type="match status" value="1"/>
</dbReference>
<gene>
    <name evidence="2" type="ORF">MEDL_51675</name>
</gene>
<evidence type="ECO:0000313" key="2">
    <source>
        <dbReference type="EMBL" id="CAG2239317.1"/>
    </source>
</evidence>
<dbReference type="InterPro" id="IPR023398">
    <property type="entry name" value="TIF_eIF4e-like"/>
</dbReference>
<name>A0A8S3TZG4_MYTED</name>